<dbReference type="SUPFAM" id="SSF56425">
    <property type="entry name" value="Succinate dehydrogenase/fumarate reductase flavoprotein, catalytic domain"/>
    <property type="match status" value="1"/>
</dbReference>
<evidence type="ECO:0000313" key="11">
    <source>
        <dbReference type="EMBL" id="CAB4339833.1"/>
    </source>
</evidence>
<dbReference type="EC" id="1.4.3.16" evidence="4"/>
<dbReference type="EMBL" id="CAESAO010000027">
    <property type="protein sequence ID" value="CAB4339833.1"/>
    <property type="molecule type" value="Genomic_DNA"/>
</dbReference>
<keyword evidence="7" id="KW-0274">FAD</keyword>
<dbReference type="PRINTS" id="PR00411">
    <property type="entry name" value="PNDRDTASEI"/>
</dbReference>
<keyword evidence="5" id="KW-0285">Flavoprotein</keyword>
<dbReference type="GO" id="GO:0008734">
    <property type="term" value="F:L-aspartate oxidase activity"/>
    <property type="evidence" value="ECO:0007669"/>
    <property type="project" value="UniProtKB-EC"/>
</dbReference>
<dbReference type="Pfam" id="PF00890">
    <property type="entry name" value="FAD_binding_2"/>
    <property type="match status" value="1"/>
</dbReference>
<comment type="cofactor">
    <cofactor evidence="1">
        <name>FAD</name>
        <dbReference type="ChEBI" id="CHEBI:57692"/>
    </cofactor>
</comment>
<proteinExistence type="inferred from homology"/>
<dbReference type="PANTHER" id="PTHR42716">
    <property type="entry name" value="L-ASPARTATE OXIDASE"/>
    <property type="match status" value="1"/>
</dbReference>
<protein>
    <recommendedName>
        <fullName evidence="4">L-aspartate oxidase</fullName>
        <ecNumber evidence="4">1.4.3.16</ecNumber>
    </recommendedName>
</protein>
<dbReference type="PANTHER" id="PTHR42716:SF2">
    <property type="entry name" value="L-ASPARTATE OXIDASE, CHLOROPLASTIC"/>
    <property type="match status" value="1"/>
</dbReference>
<evidence type="ECO:0000256" key="3">
    <source>
        <dbReference type="ARBA" id="ARBA00008562"/>
    </source>
</evidence>
<feature type="domain" description="FAD-dependent oxidoreductase 2 FAD-binding" evidence="9">
    <location>
        <begin position="9"/>
        <end position="367"/>
    </location>
</feature>
<evidence type="ECO:0000256" key="4">
    <source>
        <dbReference type="ARBA" id="ARBA00012173"/>
    </source>
</evidence>
<organism evidence="11">
    <name type="scientific">freshwater metagenome</name>
    <dbReference type="NCBI Taxonomy" id="449393"/>
    <lineage>
        <taxon>unclassified sequences</taxon>
        <taxon>metagenomes</taxon>
        <taxon>ecological metagenomes</taxon>
    </lineage>
</organism>
<dbReference type="InterPro" id="IPR036188">
    <property type="entry name" value="FAD/NAD-bd_sf"/>
</dbReference>
<gene>
    <name evidence="11" type="ORF">UFOPK3522_00489</name>
</gene>
<comment type="similarity">
    <text evidence="3">Belongs to the FAD-dependent oxidoreductase 2 family. NadB subfamily.</text>
</comment>
<dbReference type="Gene3D" id="1.20.58.100">
    <property type="entry name" value="Fumarate reductase/succinate dehydrogenase flavoprotein-like, C-terminal domain"/>
    <property type="match status" value="1"/>
</dbReference>
<sequence length="480" mass="50169">MPQRIDAELVVVGAGAAGLYAALTAASLGADVAVISATPLAQTASYWAQGGLAAALGADDSPALHLADTERAGRGLVRRSAAEVLVNEAPNAIGDLQKMRMRFDADQDGNLSLGLEGGHSRRRIVHAGGSSTGRRLARQLSAALVREPRVTILEGARASNLWTEDGRVVGVVCEDGRAVRARGTVIATGGAAALWKRTTNPPGSIGIGIMLARDAGAAVADLEFIQFHPTAVVGVPGREGFLISEAIRGEGATLVGPDGERFVDELAPRDEVARAIWTQLKEHSVDSVGLDMRSVDSGRFPNIAEALRQSGLNPREELIPVAPAAHYLMGGVVSDLNGATDVAGLYVIGESACSGLHGANRLASNSLSECIVFGARAARAALDEPVTLSGDPPAGTPLVLPSPETRAAMWSDAGLVRNREGLERLLDDPYPLAALVARCALAREESRGSHWRTDFPALNSDLDGIHAVIRGESAAFERWQ</sequence>
<evidence type="ECO:0000259" key="10">
    <source>
        <dbReference type="Pfam" id="PF02910"/>
    </source>
</evidence>
<accession>A0A6J5ZJL4</accession>
<feature type="domain" description="Fumarate reductase/succinate dehydrogenase flavoprotein-like C-terminal" evidence="10">
    <location>
        <begin position="431"/>
        <end position="457"/>
    </location>
</feature>
<dbReference type="AlphaFoldDB" id="A0A6J5ZJL4"/>
<dbReference type="GO" id="GO:0034628">
    <property type="term" value="P:'de novo' NAD+ biosynthetic process from L-aspartate"/>
    <property type="evidence" value="ECO:0007669"/>
    <property type="project" value="TreeGrafter"/>
</dbReference>
<dbReference type="SUPFAM" id="SSF51905">
    <property type="entry name" value="FAD/NAD(P)-binding domain"/>
    <property type="match status" value="1"/>
</dbReference>
<dbReference type="SUPFAM" id="SSF46977">
    <property type="entry name" value="Succinate dehydrogenase/fumarate reductase flavoprotein C-terminal domain"/>
    <property type="match status" value="1"/>
</dbReference>
<evidence type="ECO:0000259" key="9">
    <source>
        <dbReference type="Pfam" id="PF00890"/>
    </source>
</evidence>
<evidence type="ECO:0000256" key="8">
    <source>
        <dbReference type="ARBA" id="ARBA00023002"/>
    </source>
</evidence>
<comment type="pathway">
    <text evidence="2">Cofactor biosynthesis; NAD(+) biosynthesis; iminoaspartate from L-aspartate (oxidase route): step 1/1.</text>
</comment>
<dbReference type="InterPro" id="IPR037099">
    <property type="entry name" value="Fum_R/Succ_DH_flav-like_C_sf"/>
</dbReference>
<dbReference type="InterPro" id="IPR027477">
    <property type="entry name" value="Succ_DH/fumarate_Rdtase_cat_sf"/>
</dbReference>
<evidence type="ECO:0000256" key="5">
    <source>
        <dbReference type="ARBA" id="ARBA00022630"/>
    </source>
</evidence>
<evidence type="ECO:0000256" key="7">
    <source>
        <dbReference type="ARBA" id="ARBA00022827"/>
    </source>
</evidence>
<keyword evidence="6" id="KW-0662">Pyridine nucleotide biosynthesis</keyword>
<dbReference type="Gene3D" id="3.50.50.60">
    <property type="entry name" value="FAD/NAD(P)-binding domain"/>
    <property type="match status" value="1"/>
</dbReference>
<dbReference type="InterPro" id="IPR003953">
    <property type="entry name" value="FAD-dep_OxRdtase_2_FAD-bd"/>
</dbReference>
<dbReference type="Pfam" id="PF02910">
    <property type="entry name" value="Succ_DH_flav_C"/>
    <property type="match status" value="1"/>
</dbReference>
<dbReference type="PRINTS" id="PR00368">
    <property type="entry name" value="FADPNR"/>
</dbReference>
<dbReference type="Gene3D" id="3.90.700.10">
    <property type="entry name" value="Succinate dehydrogenase/fumarate reductase flavoprotein, catalytic domain"/>
    <property type="match status" value="1"/>
</dbReference>
<reference evidence="11" key="1">
    <citation type="submission" date="2020-05" db="EMBL/GenBank/DDBJ databases">
        <authorList>
            <person name="Chiriac C."/>
            <person name="Salcher M."/>
            <person name="Ghai R."/>
            <person name="Kavagutti S V."/>
        </authorList>
    </citation>
    <scope>NUCLEOTIDE SEQUENCE</scope>
</reference>
<evidence type="ECO:0000256" key="1">
    <source>
        <dbReference type="ARBA" id="ARBA00001974"/>
    </source>
</evidence>
<evidence type="ECO:0000256" key="6">
    <source>
        <dbReference type="ARBA" id="ARBA00022642"/>
    </source>
</evidence>
<evidence type="ECO:0000256" key="2">
    <source>
        <dbReference type="ARBA" id="ARBA00004950"/>
    </source>
</evidence>
<dbReference type="InterPro" id="IPR005288">
    <property type="entry name" value="NadB"/>
</dbReference>
<name>A0A6J5ZJL4_9ZZZZ</name>
<dbReference type="UniPathway" id="UPA00253">
    <property type="reaction ID" value="UER00326"/>
</dbReference>
<dbReference type="InterPro" id="IPR015939">
    <property type="entry name" value="Fum_Rdtase/Succ_DH_flav-like_C"/>
</dbReference>
<keyword evidence="8" id="KW-0560">Oxidoreductase</keyword>